<dbReference type="GO" id="GO:0006887">
    <property type="term" value="P:exocytosis"/>
    <property type="evidence" value="ECO:0007669"/>
    <property type="project" value="UniProtKB-KW"/>
</dbReference>
<accession>A0AAV4VZG2</accession>
<dbReference type="AlphaFoldDB" id="A0AAV4VZG2"/>
<keyword evidence="7" id="KW-0528">Neurotoxin</keyword>
<evidence type="ECO:0000313" key="10">
    <source>
        <dbReference type="EMBL" id="GIY75861.1"/>
    </source>
</evidence>
<evidence type="ECO:0000256" key="9">
    <source>
        <dbReference type="ARBA" id="ARBA00023298"/>
    </source>
</evidence>
<dbReference type="GO" id="GO:0044218">
    <property type="term" value="C:other organism cell membrane"/>
    <property type="evidence" value="ECO:0007669"/>
    <property type="project" value="UniProtKB-KW"/>
</dbReference>
<keyword evidence="4" id="KW-0964">Secreted</keyword>
<dbReference type="Gene3D" id="1.25.40.20">
    <property type="entry name" value="Ankyrin repeat-containing domain"/>
    <property type="match status" value="1"/>
</dbReference>
<dbReference type="SUPFAM" id="SSF48403">
    <property type="entry name" value="Ankyrin repeat"/>
    <property type="match status" value="1"/>
</dbReference>
<sequence length="88" mass="9757">MCKDVTSIWSKYTVHNRSHEIPLTYDCCKGSSACVKLLLKMDADVQISKNGRTPLHEINALGIILHTPLHDACYAEVLIAQIAFKNGC</sequence>
<organism evidence="10 11">
    <name type="scientific">Caerostris extrusa</name>
    <name type="common">Bark spider</name>
    <name type="synonym">Caerostris bankana</name>
    <dbReference type="NCBI Taxonomy" id="172846"/>
    <lineage>
        <taxon>Eukaryota</taxon>
        <taxon>Metazoa</taxon>
        <taxon>Ecdysozoa</taxon>
        <taxon>Arthropoda</taxon>
        <taxon>Chelicerata</taxon>
        <taxon>Arachnida</taxon>
        <taxon>Araneae</taxon>
        <taxon>Araneomorphae</taxon>
        <taxon>Entelegynae</taxon>
        <taxon>Araneoidea</taxon>
        <taxon>Araneidae</taxon>
        <taxon>Caerostris</taxon>
    </lineage>
</organism>
<name>A0AAV4VZG2_CAEEX</name>
<dbReference type="InterPro" id="IPR036770">
    <property type="entry name" value="Ankyrin_rpt-contain_sf"/>
</dbReference>
<dbReference type="GO" id="GO:0090729">
    <property type="term" value="F:toxin activity"/>
    <property type="evidence" value="ECO:0007669"/>
    <property type="project" value="UniProtKB-KW"/>
</dbReference>
<evidence type="ECO:0000256" key="6">
    <source>
        <dbReference type="ARBA" id="ARBA00022656"/>
    </source>
</evidence>
<evidence type="ECO:0000256" key="1">
    <source>
        <dbReference type="ARBA" id="ARBA00004175"/>
    </source>
</evidence>
<protein>
    <submittedName>
        <fullName evidence="10">Uncharacterized protein</fullName>
    </submittedName>
</protein>
<evidence type="ECO:0000256" key="4">
    <source>
        <dbReference type="ARBA" id="ARBA00022525"/>
    </source>
</evidence>
<keyword evidence="9" id="KW-0472">Membrane</keyword>
<gene>
    <name evidence="10" type="ORF">CEXT_368211</name>
</gene>
<keyword evidence="8" id="KW-0638">Presynaptic neurotoxin</keyword>
<keyword evidence="3" id="KW-0268">Exocytosis</keyword>
<proteinExistence type="predicted"/>
<comment type="subcellular location">
    <subcellularLocation>
        <location evidence="2">Secreted</location>
    </subcellularLocation>
    <subcellularLocation>
        <location evidence="1">Target cell membrane</location>
    </subcellularLocation>
</comment>
<dbReference type="EMBL" id="BPLR01015399">
    <property type="protein sequence ID" value="GIY75861.1"/>
    <property type="molecule type" value="Genomic_DNA"/>
</dbReference>
<keyword evidence="6" id="KW-0800">Toxin</keyword>
<evidence type="ECO:0000313" key="11">
    <source>
        <dbReference type="Proteomes" id="UP001054945"/>
    </source>
</evidence>
<dbReference type="GO" id="GO:0044231">
    <property type="term" value="C:host cell presynaptic membrane"/>
    <property type="evidence" value="ECO:0007669"/>
    <property type="project" value="UniProtKB-KW"/>
</dbReference>
<dbReference type="Proteomes" id="UP001054945">
    <property type="component" value="Unassembled WGS sequence"/>
</dbReference>
<evidence type="ECO:0000256" key="2">
    <source>
        <dbReference type="ARBA" id="ARBA00004613"/>
    </source>
</evidence>
<evidence type="ECO:0000256" key="7">
    <source>
        <dbReference type="ARBA" id="ARBA00022699"/>
    </source>
</evidence>
<keyword evidence="5" id="KW-1052">Target cell membrane</keyword>
<evidence type="ECO:0000256" key="3">
    <source>
        <dbReference type="ARBA" id="ARBA00022483"/>
    </source>
</evidence>
<evidence type="ECO:0000256" key="5">
    <source>
        <dbReference type="ARBA" id="ARBA00022537"/>
    </source>
</evidence>
<reference evidence="10 11" key="1">
    <citation type="submission" date="2021-06" db="EMBL/GenBank/DDBJ databases">
        <title>Caerostris extrusa draft genome.</title>
        <authorList>
            <person name="Kono N."/>
            <person name="Arakawa K."/>
        </authorList>
    </citation>
    <scope>NUCLEOTIDE SEQUENCE [LARGE SCALE GENOMIC DNA]</scope>
</reference>
<comment type="caution">
    <text evidence="10">The sequence shown here is derived from an EMBL/GenBank/DDBJ whole genome shotgun (WGS) entry which is preliminary data.</text>
</comment>
<keyword evidence="11" id="KW-1185">Reference proteome</keyword>
<dbReference type="GO" id="GO:0005576">
    <property type="term" value="C:extracellular region"/>
    <property type="evidence" value="ECO:0007669"/>
    <property type="project" value="UniProtKB-SubCell"/>
</dbReference>
<keyword evidence="9" id="KW-1053">Target membrane</keyword>
<evidence type="ECO:0000256" key="8">
    <source>
        <dbReference type="ARBA" id="ARBA00023028"/>
    </source>
</evidence>